<evidence type="ECO:0000256" key="4">
    <source>
        <dbReference type="ARBA" id="ARBA00023163"/>
    </source>
</evidence>
<dbReference type="SUPFAM" id="SSF48498">
    <property type="entry name" value="Tetracyclin repressor-like, C-terminal domain"/>
    <property type="match status" value="1"/>
</dbReference>
<keyword evidence="3 5" id="KW-0238">DNA-binding</keyword>
<dbReference type="Gene3D" id="1.10.10.60">
    <property type="entry name" value="Homeodomain-like"/>
    <property type="match status" value="1"/>
</dbReference>
<reference evidence="7 8" key="1">
    <citation type="submission" date="2020-02" db="EMBL/GenBank/DDBJ databases">
        <title>Whole-genome analyses of novel actinobacteria.</title>
        <authorList>
            <person name="Sahin N."/>
        </authorList>
    </citation>
    <scope>NUCLEOTIDE SEQUENCE [LARGE SCALE GENOMIC DNA]</scope>
    <source>
        <strain evidence="7 8">A7024</strain>
    </source>
</reference>
<dbReference type="PRINTS" id="PR00455">
    <property type="entry name" value="HTHTETR"/>
</dbReference>
<accession>A0A6G4TU61</accession>
<evidence type="ECO:0000256" key="2">
    <source>
        <dbReference type="ARBA" id="ARBA00023015"/>
    </source>
</evidence>
<name>A0A6G4TU61_9ACTN</name>
<dbReference type="PROSITE" id="PS50977">
    <property type="entry name" value="HTH_TETR_2"/>
    <property type="match status" value="1"/>
</dbReference>
<dbReference type="Pfam" id="PF00440">
    <property type="entry name" value="TetR_N"/>
    <property type="match status" value="1"/>
</dbReference>
<evidence type="ECO:0000259" key="6">
    <source>
        <dbReference type="PROSITE" id="PS50977"/>
    </source>
</evidence>
<evidence type="ECO:0000313" key="7">
    <source>
        <dbReference type="EMBL" id="NGN63312.1"/>
    </source>
</evidence>
<dbReference type="InterPro" id="IPR050109">
    <property type="entry name" value="HTH-type_TetR-like_transc_reg"/>
</dbReference>
<organism evidence="7 8">
    <name type="scientific">Streptomyces coryli</name>
    <dbReference type="NCBI Taxonomy" id="1128680"/>
    <lineage>
        <taxon>Bacteria</taxon>
        <taxon>Bacillati</taxon>
        <taxon>Actinomycetota</taxon>
        <taxon>Actinomycetes</taxon>
        <taxon>Kitasatosporales</taxon>
        <taxon>Streptomycetaceae</taxon>
        <taxon>Streptomyces</taxon>
    </lineage>
</organism>
<dbReference type="GO" id="GO:0000976">
    <property type="term" value="F:transcription cis-regulatory region binding"/>
    <property type="evidence" value="ECO:0007669"/>
    <property type="project" value="TreeGrafter"/>
</dbReference>
<dbReference type="PANTHER" id="PTHR30055">
    <property type="entry name" value="HTH-TYPE TRANSCRIPTIONAL REGULATOR RUTR"/>
    <property type="match status" value="1"/>
</dbReference>
<dbReference type="InterPro" id="IPR009057">
    <property type="entry name" value="Homeodomain-like_sf"/>
</dbReference>
<protein>
    <submittedName>
        <fullName evidence="7">TetR/AcrR family transcriptional regulator</fullName>
    </submittedName>
</protein>
<feature type="DNA-binding region" description="H-T-H motif" evidence="5">
    <location>
        <begin position="33"/>
        <end position="52"/>
    </location>
</feature>
<keyword evidence="8" id="KW-1185">Reference proteome</keyword>
<dbReference type="RefSeq" id="WP_165232419.1">
    <property type="nucleotide sequence ID" value="NZ_JAAKZV010000012.1"/>
</dbReference>
<dbReference type="Gene3D" id="1.10.357.10">
    <property type="entry name" value="Tetracycline Repressor, domain 2"/>
    <property type="match status" value="1"/>
</dbReference>
<comment type="caution">
    <text evidence="7">The sequence shown here is derived from an EMBL/GenBank/DDBJ whole genome shotgun (WGS) entry which is preliminary data.</text>
</comment>
<dbReference type="InterPro" id="IPR039538">
    <property type="entry name" value="BetI_C"/>
</dbReference>
<evidence type="ECO:0000313" key="8">
    <source>
        <dbReference type="Proteomes" id="UP000481583"/>
    </source>
</evidence>
<gene>
    <name evidence="7" type="ORF">G5C51_05245</name>
</gene>
<keyword evidence="4" id="KW-0804">Transcription</keyword>
<dbReference type="Proteomes" id="UP000481583">
    <property type="component" value="Unassembled WGS sequence"/>
</dbReference>
<keyword evidence="1" id="KW-0678">Repressor</keyword>
<dbReference type="PANTHER" id="PTHR30055:SF229">
    <property type="entry name" value="HTH-TYPE TRANSCRIPTIONAL REPRESSOR RV1474C"/>
    <property type="match status" value="1"/>
</dbReference>
<dbReference type="GO" id="GO:0003700">
    <property type="term" value="F:DNA-binding transcription factor activity"/>
    <property type="evidence" value="ECO:0007669"/>
    <property type="project" value="TreeGrafter"/>
</dbReference>
<dbReference type="InterPro" id="IPR036271">
    <property type="entry name" value="Tet_transcr_reg_TetR-rel_C_sf"/>
</dbReference>
<feature type="domain" description="HTH tetR-type" evidence="6">
    <location>
        <begin position="10"/>
        <end position="70"/>
    </location>
</feature>
<sequence>MPRVSQAHLDAKRRQIIDGAKRTFTRNGFHASSMQDVLAETGLSAGALYRYFRSKEELIQAVAADAFGEMRAAYESAVHEAPLRPLPDVLTGVLDVAFRKQSELAGASDPQAFPRLVVQVWGEAARNESLRAALRDGYDRMRGIWGELITAYQEAGQLRKDIPTDHIVRTLMAVTQGFIFQKALFGEEVGEVIRDGLRALMMTDPAED</sequence>
<dbReference type="AlphaFoldDB" id="A0A6G4TU61"/>
<dbReference type="PROSITE" id="PS01081">
    <property type="entry name" value="HTH_TETR_1"/>
    <property type="match status" value="1"/>
</dbReference>
<keyword evidence="2" id="KW-0805">Transcription regulation</keyword>
<evidence type="ECO:0000256" key="3">
    <source>
        <dbReference type="ARBA" id="ARBA00023125"/>
    </source>
</evidence>
<dbReference type="InterPro" id="IPR023772">
    <property type="entry name" value="DNA-bd_HTH_TetR-type_CS"/>
</dbReference>
<proteinExistence type="predicted"/>
<evidence type="ECO:0000256" key="5">
    <source>
        <dbReference type="PROSITE-ProRule" id="PRU00335"/>
    </source>
</evidence>
<dbReference type="Pfam" id="PF13977">
    <property type="entry name" value="TetR_C_6"/>
    <property type="match status" value="1"/>
</dbReference>
<dbReference type="SUPFAM" id="SSF46689">
    <property type="entry name" value="Homeodomain-like"/>
    <property type="match status" value="1"/>
</dbReference>
<dbReference type="InterPro" id="IPR001647">
    <property type="entry name" value="HTH_TetR"/>
</dbReference>
<dbReference type="EMBL" id="JAAKZV010000012">
    <property type="protein sequence ID" value="NGN63312.1"/>
    <property type="molecule type" value="Genomic_DNA"/>
</dbReference>
<evidence type="ECO:0000256" key="1">
    <source>
        <dbReference type="ARBA" id="ARBA00022491"/>
    </source>
</evidence>